<dbReference type="EMBL" id="JNVU01000005">
    <property type="protein sequence ID" value="KEI45892.1"/>
    <property type="molecule type" value="Genomic_DNA"/>
</dbReference>
<evidence type="ECO:0008006" key="5">
    <source>
        <dbReference type="Google" id="ProtNLM"/>
    </source>
</evidence>
<evidence type="ECO:0000313" key="3">
    <source>
        <dbReference type="EMBL" id="KEI45892.1"/>
    </source>
</evidence>
<dbReference type="GO" id="GO:0016705">
    <property type="term" value="F:oxidoreductase activity, acting on paired donors, with incorporation or reduction of molecular oxygen"/>
    <property type="evidence" value="ECO:0007669"/>
    <property type="project" value="InterPro"/>
</dbReference>
<feature type="compositionally biased region" description="Basic and acidic residues" evidence="2">
    <location>
        <begin position="8"/>
        <end position="25"/>
    </location>
</feature>
<dbReference type="GO" id="GO:0020037">
    <property type="term" value="F:heme binding"/>
    <property type="evidence" value="ECO:0007669"/>
    <property type="project" value="InterPro"/>
</dbReference>
<sequence length="118" mass="13005">MLVPNDIGNRDPEVFPEPNRPDRTRAPRNHPVFGSGVHHCLGHAPARMELQVVHSTLHRRIPIPRLATDLEPIPFEHDGSVYGVHALPVTAGASRPLNSRWGGGIAPPSHREVSIPHR</sequence>
<gene>
    <name evidence="3" type="ORF">GU90_01445</name>
</gene>
<feature type="compositionally biased region" description="Basic and acidic residues" evidence="2">
    <location>
        <begin position="109"/>
        <end position="118"/>
    </location>
</feature>
<protein>
    <recommendedName>
        <fullName evidence="5">Cytochrome P450</fullName>
    </recommendedName>
</protein>
<dbReference type="InterPro" id="IPR017972">
    <property type="entry name" value="Cyt_P450_CS"/>
</dbReference>
<dbReference type="InterPro" id="IPR036396">
    <property type="entry name" value="Cyt_P450_sf"/>
</dbReference>
<feature type="region of interest" description="Disordered" evidence="2">
    <location>
        <begin position="1"/>
        <end position="30"/>
    </location>
</feature>
<organism evidence="3 4">
    <name type="scientific">Saccharopolyspora rectivirgula</name>
    <dbReference type="NCBI Taxonomy" id="28042"/>
    <lineage>
        <taxon>Bacteria</taxon>
        <taxon>Bacillati</taxon>
        <taxon>Actinomycetota</taxon>
        <taxon>Actinomycetes</taxon>
        <taxon>Pseudonocardiales</taxon>
        <taxon>Pseudonocardiaceae</taxon>
        <taxon>Saccharopolyspora</taxon>
    </lineage>
</organism>
<proteinExistence type="inferred from homology"/>
<accession>A0A073B3N3</accession>
<dbReference type="STRING" id="28042.GU90_01445"/>
<evidence type="ECO:0000256" key="2">
    <source>
        <dbReference type="SAM" id="MobiDB-lite"/>
    </source>
</evidence>
<dbReference type="PRINTS" id="PR00359">
    <property type="entry name" value="BP450"/>
</dbReference>
<dbReference type="GO" id="GO:0005506">
    <property type="term" value="F:iron ion binding"/>
    <property type="evidence" value="ECO:0007669"/>
    <property type="project" value="InterPro"/>
</dbReference>
<evidence type="ECO:0000256" key="1">
    <source>
        <dbReference type="ARBA" id="ARBA00010617"/>
    </source>
</evidence>
<dbReference type="InterPro" id="IPR002397">
    <property type="entry name" value="Cyt_P450_B"/>
</dbReference>
<comment type="similarity">
    <text evidence="1">Belongs to the cytochrome P450 family.</text>
</comment>
<dbReference type="AlphaFoldDB" id="A0A073B3N3"/>
<dbReference type="PROSITE" id="PS00086">
    <property type="entry name" value="CYTOCHROME_P450"/>
    <property type="match status" value="1"/>
</dbReference>
<comment type="caution">
    <text evidence="3">The sequence shown here is derived from an EMBL/GenBank/DDBJ whole genome shotgun (WGS) entry which is preliminary data.</text>
</comment>
<dbReference type="eggNOG" id="COG2124">
    <property type="taxonomic scope" value="Bacteria"/>
</dbReference>
<dbReference type="GO" id="GO:0004497">
    <property type="term" value="F:monooxygenase activity"/>
    <property type="evidence" value="ECO:0007669"/>
    <property type="project" value="InterPro"/>
</dbReference>
<dbReference type="PANTHER" id="PTHR46696:SF1">
    <property type="entry name" value="CYTOCHROME P450 YJIB-RELATED"/>
    <property type="match status" value="1"/>
</dbReference>
<dbReference type="SUPFAM" id="SSF48264">
    <property type="entry name" value="Cytochrome P450"/>
    <property type="match status" value="1"/>
</dbReference>
<name>A0A073B3N3_9PSEU</name>
<keyword evidence="4" id="KW-1185">Reference proteome</keyword>
<reference evidence="3 4" key="1">
    <citation type="submission" date="2014-06" db="EMBL/GenBank/DDBJ databases">
        <title>Saccharopolyspora rectivirgula DSM-43113 Genome sequencing.</title>
        <authorList>
            <person name="Barrera C."/>
            <person name="Millon L."/>
            <person name="Rognon B."/>
            <person name="Zaugg C."/>
            <person name="Monod M."/>
        </authorList>
    </citation>
    <scope>NUCLEOTIDE SEQUENCE [LARGE SCALE GENOMIC DNA]</scope>
    <source>
        <strain evidence="3 4">DSM 43113</strain>
    </source>
</reference>
<feature type="region of interest" description="Disordered" evidence="2">
    <location>
        <begin position="95"/>
        <end position="118"/>
    </location>
</feature>
<evidence type="ECO:0000313" key="4">
    <source>
        <dbReference type="Proteomes" id="UP000031419"/>
    </source>
</evidence>
<dbReference type="PANTHER" id="PTHR46696">
    <property type="entry name" value="P450, PUTATIVE (EUROFUNG)-RELATED"/>
    <property type="match status" value="1"/>
</dbReference>
<dbReference type="Gene3D" id="1.10.630.10">
    <property type="entry name" value="Cytochrome P450"/>
    <property type="match status" value="1"/>
</dbReference>
<dbReference type="Proteomes" id="UP000031419">
    <property type="component" value="Unassembled WGS sequence"/>
</dbReference>